<dbReference type="AlphaFoldDB" id="K0DAE5"/>
<gene>
    <name evidence="1" type="ordered locus">C270_04345</name>
</gene>
<proteinExistence type="predicted"/>
<dbReference type="GeneID" id="79395958"/>
<sequence length="41" mass="4776">MKKIKSGTGFWSKLSLLLAAVQLLFSIYHEIKDSRSRHQEK</sequence>
<accession>K0DAE5</accession>
<dbReference type="STRING" id="1229758.C270_04345"/>
<dbReference type="RefSeq" id="WP_014974392.1">
    <property type="nucleotide sequence ID" value="NC_018673.1"/>
</dbReference>
<evidence type="ECO:0000313" key="1">
    <source>
        <dbReference type="EMBL" id="AFT81780.1"/>
    </source>
</evidence>
<dbReference type="HOGENOM" id="CLU_219416_0_0_9"/>
<name>K0DAE5_LEUCJ</name>
<dbReference type="Proteomes" id="UP000006299">
    <property type="component" value="Chromosome"/>
</dbReference>
<keyword evidence="2" id="KW-1185">Reference proteome</keyword>
<dbReference type="EMBL" id="CP003851">
    <property type="protein sequence ID" value="AFT81780.1"/>
    <property type="molecule type" value="Genomic_DNA"/>
</dbReference>
<organism evidence="1 2">
    <name type="scientific">Leuconostoc carnosum (strain JB16)</name>
    <dbReference type="NCBI Taxonomy" id="1229758"/>
    <lineage>
        <taxon>Bacteria</taxon>
        <taxon>Bacillati</taxon>
        <taxon>Bacillota</taxon>
        <taxon>Bacilli</taxon>
        <taxon>Lactobacillales</taxon>
        <taxon>Lactobacillaceae</taxon>
        <taxon>Leuconostoc</taxon>
    </lineage>
</organism>
<dbReference type="PATRIC" id="fig|1229758.3.peg.869"/>
<reference evidence="1 2" key="1">
    <citation type="journal article" date="2012" name="J. Bacteriol.">
        <title>Complete genome sequence of Leuconostoc carnosum strain JB16, isolated from Kimchi.</title>
        <authorList>
            <person name="Jung J.Y."/>
            <person name="Lee S.H."/>
            <person name="Jeon C.O."/>
        </authorList>
    </citation>
    <scope>NUCLEOTIDE SEQUENCE [LARGE SCALE GENOMIC DNA]</scope>
    <source>
        <strain evidence="1 2">JB16</strain>
    </source>
</reference>
<dbReference type="eggNOG" id="ENOG50308JD">
    <property type="taxonomic scope" value="Bacteria"/>
</dbReference>
<dbReference type="KEGG" id="lcn:C270_04345"/>
<protein>
    <submittedName>
        <fullName evidence="1">Uncharacterized protein</fullName>
    </submittedName>
</protein>
<evidence type="ECO:0000313" key="2">
    <source>
        <dbReference type="Proteomes" id="UP000006299"/>
    </source>
</evidence>